<evidence type="ECO:0000256" key="2">
    <source>
        <dbReference type="ARBA" id="ARBA00022692"/>
    </source>
</evidence>
<name>A0A6I2M546_9BACI</name>
<feature type="transmembrane region" description="Helical" evidence="5">
    <location>
        <begin position="37"/>
        <end position="58"/>
    </location>
</feature>
<evidence type="ECO:0000313" key="6">
    <source>
        <dbReference type="EMBL" id="MRX52667.1"/>
    </source>
</evidence>
<evidence type="ECO:0000313" key="7">
    <source>
        <dbReference type="Proteomes" id="UP000441585"/>
    </source>
</evidence>
<evidence type="ECO:0000256" key="4">
    <source>
        <dbReference type="ARBA" id="ARBA00023136"/>
    </source>
</evidence>
<evidence type="ECO:0000256" key="3">
    <source>
        <dbReference type="ARBA" id="ARBA00022989"/>
    </source>
</evidence>
<gene>
    <name evidence="6" type="ORF">GJU41_01675</name>
</gene>
<feature type="transmembrane region" description="Helical" evidence="5">
    <location>
        <begin position="6"/>
        <end position="25"/>
    </location>
</feature>
<dbReference type="EMBL" id="WKKF01000001">
    <property type="protein sequence ID" value="MRX52667.1"/>
    <property type="molecule type" value="Genomic_DNA"/>
</dbReference>
<keyword evidence="2 5" id="KW-0812">Transmembrane</keyword>
<dbReference type="AlphaFoldDB" id="A0A6I2M546"/>
<dbReference type="Pfam" id="PF07457">
    <property type="entry name" value="DUF1516"/>
    <property type="match status" value="1"/>
</dbReference>
<feature type="transmembrane region" description="Helical" evidence="5">
    <location>
        <begin position="64"/>
        <end position="82"/>
    </location>
</feature>
<keyword evidence="7" id="KW-1185">Reference proteome</keyword>
<comment type="similarity">
    <text evidence="5">Belongs to the UPF0344 family.</text>
</comment>
<dbReference type="Proteomes" id="UP000441585">
    <property type="component" value="Unassembled WGS sequence"/>
</dbReference>
<evidence type="ECO:0000256" key="1">
    <source>
        <dbReference type="ARBA" id="ARBA00022475"/>
    </source>
</evidence>
<keyword evidence="3 5" id="KW-1133">Transmembrane helix</keyword>
<dbReference type="NCBIfam" id="NF010198">
    <property type="entry name" value="PRK13673.1-5"/>
    <property type="match status" value="1"/>
</dbReference>
<feature type="transmembrane region" description="Helical" evidence="5">
    <location>
        <begin position="94"/>
        <end position="114"/>
    </location>
</feature>
<keyword evidence="1 5" id="KW-1003">Cell membrane</keyword>
<accession>A0A6I2M546</accession>
<dbReference type="HAMAP" id="MF_01536">
    <property type="entry name" value="UPF0344"/>
    <property type="match status" value="1"/>
</dbReference>
<organism evidence="6 7">
    <name type="scientific">Metabacillus idriensis</name>
    <dbReference type="NCBI Taxonomy" id="324768"/>
    <lineage>
        <taxon>Bacteria</taxon>
        <taxon>Bacillati</taxon>
        <taxon>Bacillota</taxon>
        <taxon>Bacilli</taxon>
        <taxon>Bacillales</taxon>
        <taxon>Bacillaceae</taxon>
        <taxon>Metabacillus</taxon>
    </lineage>
</organism>
<comment type="caution">
    <text evidence="6">The sequence shown here is derived from an EMBL/GenBank/DDBJ whole genome shotgun (WGS) entry which is preliminary data.</text>
</comment>
<evidence type="ECO:0000256" key="5">
    <source>
        <dbReference type="HAMAP-Rule" id="MF_01536"/>
    </source>
</evidence>
<dbReference type="GO" id="GO:0005886">
    <property type="term" value="C:plasma membrane"/>
    <property type="evidence" value="ECO:0007669"/>
    <property type="project" value="UniProtKB-SubCell"/>
</dbReference>
<reference evidence="6 7" key="1">
    <citation type="submission" date="2019-11" db="EMBL/GenBank/DDBJ databases">
        <title>Bacillus idriensis genome.</title>
        <authorList>
            <person name="Konopka E.N."/>
            <person name="Newman J.D."/>
        </authorList>
    </citation>
    <scope>NUCLEOTIDE SEQUENCE [LARGE SCALE GENOMIC DNA]</scope>
    <source>
        <strain evidence="6 7">DSM 19097</strain>
    </source>
</reference>
<proteinExistence type="inferred from homology"/>
<sequence length="119" mass="13517">MTTHLHITTWVVALILFFVANSLFKSGKEKPFKIVHMTLRLFYLLIIGSGIQLLLSLASISGEYIGKAILGVYVIAMMEMILVRAKKKKPTRIFWIQFVIVLIVVILLGLRLPIGLKFF</sequence>
<dbReference type="InterPro" id="IPR010899">
    <property type="entry name" value="UPF0344"/>
</dbReference>
<keyword evidence="4 5" id="KW-0472">Membrane</keyword>
<dbReference type="RefSeq" id="WP_154317885.1">
    <property type="nucleotide sequence ID" value="NZ_CAJGAA010000001.1"/>
</dbReference>
<protein>
    <recommendedName>
        <fullName evidence="5">UPF0344 protein GJU41_01675</fullName>
    </recommendedName>
</protein>
<comment type="subcellular location">
    <subcellularLocation>
        <location evidence="5">Cell membrane</location>
        <topology evidence="5">Multi-pass membrane protein</topology>
    </subcellularLocation>
</comment>